<accession>A0A183LEM8</accession>
<dbReference type="EMBL" id="UZAI01000560">
    <property type="protein sequence ID" value="VDO54344.1"/>
    <property type="molecule type" value="Genomic_DNA"/>
</dbReference>
<proteinExistence type="predicted"/>
<evidence type="ECO:0000313" key="1">
    <source>
        <dbReference type="EMBL" id="VDO54344.1"/>
    </source>
</evidence>
<organism evidence="1 2">
    <name type="scientific">Schistosoma margrebowiei</name>
    <dbReference type="NCBI Taxonomy" id="48269"/>
    <lineage>
        <taxon>Eukaryota</taxon>
        <taxon>Metazoa</taxon>
        <taxon>Spiralia</taxon>
        <taxon>Lophotrochozoa</taxon>
        <taxon>Platyhelminthes</taxon>
        <taxon>Trematoda</taxon>
        <taxon>Digenea</taxon>
        <taxon>Strigeidida</taxon>
        <taxon>Schistosomatoidea</taxon>
        <taxon>Schistosomatidae</taxon>
        <taxon>Schistosoma</taxon>
    </lineage>
</organism>
<name>A0A183LEM8_9TREM</name>
<keyword evidence="2" id="KW-1185">Reference proteome</keyword>
<gene>
    <name evidence="1" type="ORF">SMRZ_LOCUS2253</name>
</gene>
<dbReference type="AlphaFoldDB" id="A0A183LEM8"/>
<protein>
    <submittedName>
        <fullName evidence="1">Uncharacterized protein</fullName>
    </submittedName>
</protein>
<reference evidence="1 2" key="1">
    <citation type="submission" date="2018-11" db="EMBL/GenBank/DDBJ databases">
        <authorList>
            <consortium name="Pathogen Informatics"/>
        </authorList>
    </citation>
    <scope>NUCLEOTIDE SEQUENCE [LARGE SCALE GENOMIC DNA]</scope>
    <source>
        <strain evidence="1 2">Zambia</strain>
    </source>
</reference>
<sequence length="76" mass="8216">MKTSTSERKHGIQWTARNQLDDLDFADDLALLSPARNPIARTNDTAGVLQNNPSLILLAENIADLADIAKSQAATN</sequence>
<dbReference type="Proteomes" id="UP000277204">
    <property type="component" value="Unassembled WGS sequence"/>
</dbReference>
<evidence type="ECO:0000313" key="2">
    <source>
        <dbReference type="Proteomes" id="UP000277204"/>
    </source>
</evidence>